<dbReference type="PROSITE" id="PS50118">
    <property type="entry name" value="HMG_BOX_2"/>
    <property type="match status" value="1"/>
</dbReference>
<evidence type="ECO:0000313" key="7">
    <source>
        <dbReference type="Proteomes" id="UP000267251"/>
    </source>
</evidence>
<keyword evidence="4" id="KW-0539">Nucleus</keyword>
<dbReference type="Pfam" id="PF00505">
    <property type="entry name" value="HMG_box"/>
    <property type="match status" value="1"/>
</dbReference>
<keyword evidence="2 4" id="KW-0238">DNA-binding</keyword>
<dbReference type="InterPro" id="IPR036910">
    <property type="entry name" value="HMG_box_dom_sf"/>
</dbReference>
<keyword evidence="1" id="KW-0805">Transcription regulation</keyword>
<dbReference type="PANTHER" id="PTHR10270">
    <property type="entry name" value="SOX TRANSCRIPTION FACTOR"/>
    <property type="match status" value="1"/>
</dbReference>
<name>A0A4P9Y4M3_9FUNG</name>
<evidence type="ECO:0000256" key="1">
    <source>
        <dbReference type="ARBA" id="ARBA00023015"/>
    </source>
</evidence>
<evidence type="ECO:0000256" key="2">
    <source>
        <dbReference type="ARBA" id="ARBA00023125"/>
    </source>
</evidence>
<feature type="DNA-binding region" description="HMG box" evidence="4">
    <location>
        <begin position="3"/>
        <end position="71"/>
    </location>
</feature>
<feature type="non-terminal residue" evidence="6">
    <location>
        <position position="77"/>
    </location>
</feature>
<sequence length="77" mass="9423">EHAPRPPNAFILFRRHWQPSVTARNPHVDTREISRILGQMWNEADPVEKEKFRKLSREVKVEHEKLYPGYRYSRRKR</sequence>
<dbReference type="Proteomes" id="UP000267251">
    <property type="component" value="Unassembled WGS sequence"/>
</dbReference>
<dbReference type="GO" id="GO:0005634">
    <property type="term" value="C:nucleus"/>
    <property type="evidence" value="ECO:0007669"/>
    <property type="project" value="UniProtKB-UniRule"/>
</dbReference>
<dbReference type="CDD" id="cd01389">
    <property type="entry name" value="HMG-box_ROX1-like"/>
    <property type="match status" value="1"/>
</dbReference>
<organism evidence="6 7">
    <name type="scientific">Piptocephalis cylindrospora</name>
    <dbReference type="NCBI Taxonomy" id="1907219"/>
    <lineage>
        <taxon>Eukaryota</taxon>
        <taxon>Fungi</taxon>
        <taxon>Fungi incertae sedis</taxon>
        <taxon>Zoopagomycota</taxon>
        <taxon>Zoopagomycotina</taxon>
        <taxon>Zoopagomycetes</taxon>
        <taxon>Zoopagales</taxon>
        <taxon>Piptocephalidaceae</taxon>
        <taxon>Piptocephalis</taxon>
    </lineage>
</organism>
<feature type="non-terminal residue" evidence="6">
    <location>
        <position position="1"/>
    </location>
</feature>
<evidence type="ECO:0000256" key="4">
    <source>
        <dbReference type="PROSITE-ProRule" id="PRU00267"/>
    </source>
</evidence>
<evidence type="ECO:0000256" key="3">
    <source>
        <dbReference type="ARBA" id="ARBA00023163"/>
    </source>
</evidence>
<dbReference type="GO" id="GO:0000978">
    <property type="term" value="F:RNA polymerase II cis-regulatory region sequence-specific DNA binding"/>
    <property type="evidence" value="ECO:0007669"/>
    <property type="project" value="TreeGrafter"/>
</dbReference>
<dbReference type="InterPro" id="IPR009071">
    <property type="entry name" value="HMG_box_dom"/>
</dbReference>
<dbReference type="EMBL" id="KZ987924">
    <property type="protein sequence ID" value="RKP13887.1"/>
    <property type="molecule type" value="Genomic_DNA"/>
</dbReference>
<dbReference type="Gene3D" id="1.10.30.10">
    <property type="entry name" value="High mobility group box domain"/>
    <property type="match status" value="1"/>
</dbReference>
<dbReference type="SUPFAM" id="SSF47095">
    <property type="entry name" value="HMG-box"/>
    <property type="match status" value="1"/>
</dbReference>
<protein>
    <submittedName>
        <fullName evidence="6">High mobility group box domain-containing protein</fullName>
    </submittedName>
</protein>
<accession>A0A4P9Y4M3</accession>
<dbReference type="SMART" id="SM00398">
    <property type="entry name" value="HMG"/>
    <property type="match status" value="1"/>
</dbReference>
<evidence type="ECO:0000313" key="6">
    <source>
        <dbReference type="EMBL" id="RKP13887.1"/>
    </source>
</evidence>
<dbReference type="GO" id="GO:0030154">
    <property type="term" value="P:cell differentiation"/>
    <property type="evidence" value="ECO:0007669"/>
    <property type="project" value="TreeGrafter"/>
</dbReference>
<evidence type="ECO:0000259" key="5">
    <source>
        <dbReference type="PROSITE" id="PS50118"/>
    </source>
</evidence>
<dbReference type="FunFam" id="1.10.30.10:FF:000041">
    <property type="entry name" value="HMG box family protein"/>
    <property type="match status" value="1"/>
</dbReference>
<dbReference type="AlphaFoldDB" id="A0A4P9Y4M3"/>
<dbReference type="PANTHER" id="PTHR10270:SF161">
    <property type="entry name" value="SEX-DETERMINING REGION Y PROTEIN"/>
    <property type="match status" value="1"/>
</dbReference>
<dbReference type="OrthoDB" id="6247875at2759"/>
<proteinExistence type="predicted"/>
<feature type="domain" description="HMG box" evidence="5">
    <location>
        <begin position="3"/>
        <end position="71"/>
    </location>
</feature>
<keyword evidence="3" id="KW-0804">Transcription</keyword>
<dbReference type="InterPro" id="IPR050140">
    <property type="entry name" value="SRY-related_HMG-box_TF-like"/>
</dbReference>
<dbReference type="GO" id="GO:0001228">
    <property type="term" value="F:DNA-binding transcription activator activity, RNA polymerase II-specific"/>
    <property type="evidence" value="ECO:0007669"/>
    <property type="project" value="TreeGrafter"/>
</dbReference>
<reference evidence="7" key="1">
    <citation type="journal article" date="2018" name="Nat. Microbiol.">
        <title>Leveraging single-cell genomics to expand the fungal tree of life.</title>
        <authorList>
            <person name="Ahrendt S.R."/>
            <person name="Quandt C.A."/>
            <person name="Ciobanu D."/>
            <person name="Clum A."/>
            <person name="Salamov A."/>
            <person name="Andreopoulos B."/>
            <person name="Cheng J.F."/>
            <person name="Woyke T."/>
            <person name="Pelin A."/>
            <person name="Henrissat B."/>
            <person name="Reynolds N.K."/>
            <person name="Benny G.L."/>
            <person name="Smith M.E."/>
            <person name="James T.Y."/>
            <person name="Grigoriev I.V."/>
        </authorList>
    </citation>
    <scope>NUCLEOTIDE SEQUENCE [LARGE SCALE GENOMIC DNA]</scope>
</reference>
<keyword evidence="7" id="KW-1185">Reference proteome</keyword>
<gene>
    <name evidence="6" type="ORF">BJ684DRAFT_2707</name>
</gene>